<comment type="similarity">
    <text evidence="2 6">Belongs to the SURF1 family.</text>
</comment>
<evidence type="ECO:0000256" key="3">
    <source>
        <dbReference type="ARBA" id="ARBA00022692"/>
    </source>
</evidence>
<dbReference type="InterPro" id="IPR002994">
    <property type="entry name" value="Surf1/Shy1"/>
</dbReference>
<dbReference type="PANTHER" id="PTHR23427:SF2">
    <property type="entry name" value="SURFEIT LOCUS PROTEIN 1"/>
    <property type="match status" value="1"/>
</dbReference>
<sequence>MPADHGRRRFQPGFWPTAATLAGLIVLLALGTWQMRRLAWKEDLVAGIDRQIAAPPIEIGPGTDLAGLNFRHVTARGTYLHDAAFAFGVEASGNEPGARLATPFRLEDGRVVLVGRGWLPENLLPPNVPKGLEPEGVVTVTGVGRSRVDPQRNWLTPANEPEKRRWFSWDVPAMAQATGLPLQPFEIVLEQSEGPAGLPKASPYHPEIPNNHLGYAITWYGLAAALLAVYLVFSLQTRDGR</sequence>
<keyword evidence="6" id="KW-1003">Cell membrane</keyword>
<dbReference type="Proteomes" id="UP001375743">
    <property type="component" value="Unassembled WGS sequence"/>
</dbReference>
<accession>A0ABU8XMB3</accession>
<comment type="caution">
    <text evidence="7">The sequence shown here is derived from an EMBL/GenBank/DDBJ whole genome shotgun (WGS) entry which is preliminary data.</text>
</comment>
<dbReference type="EMBL" id="JBBLZC010000002">
    <property type="protein sequence ID" value="MEK0082084.1"/>
    <property type="molecule type" value="Genomic_DNA"/>
</dbReference>
<proteinExistence type="inferred from homology"/>
<dbReference type="PROSITE" id="PS50895">
    <property type="entry name" value="SURF1"/>
    <property type="match status" value="1"/>
</dbReference>
<dbReference type="PANTHER" id="PTHR23427">
    <property type="entry name" value="SURFEIT LOCUS PROTEIN"/>
    <property type="match status" value="1"/>
</dbReference>
<protein>
    <recommendedName>
        <fullName evidence="6">SURF1-like protein</fullName>
    </recommendedName>
</protein>
<feature type="transmembrane region" description="Helical" evidence="6">
    <location>
        <begin position="14"/>
        <end position="33"/>
    </location>
</feature>
<feature type="transmembrane region" description="Helical" evidence="6">
    <location>
        <begin position="213"/>
        <end position="233"/>
    </location>
</feature>
<keyword evidence="4 6" id="KW-1133">Transmembrane helix</keyword>
<evidence type="ECO:0000313" key="8">
    <source>
        <dbReference type="Proteomes" id="UP001375743"/>
    </source>
</evidence>
<evidence type="ECO:0000256" key="4">
    <source>
        <dbReference type="ARBA" id="ARBA00022989"/>
    </source>
</evidence>
<evidence type="ECO:0000256" key="1">
    <source>
        <dbReference type="ARBA" id="ARBA00004370"/>
    </source>
</evidence>
<dbReference type="InterPro" id="IPR045214">
    <property type="entry name" value="Surf1/Surf4"/>
</dbReference>
<name>A0ABU8XMB3_9PROT</name>
<keyword evidence="5 6" id="KW-0472">Membrane</keyword>
<dbReference type="RefSeq" id="WP_418157939.1">
    <property type="nucleotide sequence ID" value="NZ_JBBLZC010000002.1"/>
</dbReference>
<evidence type="ECO:0000256" key="2">
    <source>
        <dbReference type="ARBA" id="ARBA00007165"/>
    </source>
</evidence>
<evidence type="ECO:0000256" key="6">
    <source>
        <dbReference type="RuleBase" id="RU363076"/>
    </source>
</evidence>
<comment type="subcellular location">
    <subcellularLocation>
        <location evidence="6">Cell membrane</location>
        <topology evidence="6">Multi-pass membrane protein</topology>
    </subcellularLocation>
    <subcellularLocation>
        <location evidence="1">Membrane</location>
    </subcellularLocation>
</comment>
<gene>
    <name evidence="7" type="ORF">U1T56_02890</name>
</gene>
<organism evidence="7 8">
    <name type="scientific">Benzoatithermus flavus</name>
    <dbReference type="NCBI Taxonomy" id="3108223"/>
    <lineage>
        <taxon>Bacteria</taxon>
        <taxon>Pseudomonadati</taxon>
        <taxon>Pseudomonadota</taxon>
        <taxon>Alphaproteobacteria</taxon>
        <taxon>Geminicoccales</taxon>
        <taxon>Geminicoccaceae</taxon>
        <taxon>Benzoatithermus</taxon>
    </lineage>
</organism>
<dbReference type="Pfam" id="PF02104">
    <property type="entry name" value="SURF1"/>
    <property type="match status" value="1"/>
</dbReference>
<dbReference type="CDD" id="cd06662">
    <property type="entry name" value="SURF1"/>
    <property type="match status" value="1"/>
</dbReference>
<keyword evidence="8" id="KW-1185">Reference proteome</keyword>
<reference evidence="7 8" key="1">
    <citation type="submission" date="2024-01" db="EMBL/GenBank/DDBJ databases">
        <title>Multi-omics insights into the function and evolution of sodium benzoate biodegradation pathways in Benzoatithermus flavus gen. nov., sp. nov. from hot spring.</title>
        <authorList>
            <person name="Hu C.-J."/>
            <person name="Li W.-J."/>
        </authorList>
    </citation>
    <scope>NUCLEOTIDE SEQUENCE [LARGE SCALE GENOMIC DNA]</scope>
    <source>
        <strain evidence="7 8">SYSU G07066</strain>
    </source>
</reference>
<keyword evidence="3 6" id="KW-0812">Transmembrane</keyword>
<evidence type="ECO:0000256" key="5">
    <source>
        <dbReference type="ARBA" id="ARBA00023136"/>
    </source>
</evidence>
<evidence type="ECO:0000313" key="7">
    <source>
        <dbReference type="EMBL" id="MEK0082084.1"/>
    </source>
</evidence>